<gene>
    <name evidence="2" type="ORF">HAX54_004978</name>
</gene>
<evidence type="ECO:0000256" key="1">
    <source>
        <dbReference type="SAM" id="Phobius"/>
    </source>
</evidence>
<feature type="transmembrane region" description="Helical" evidence="1">
    <location>
        <begin position="31"/>
        <end position="56"/>
    </location>
</feature>
<organism evidence="2 3">
    <name type="scientific">Datura stramonium</name>
    <name type="common">Jimsonweed</name>
    <name type="synonym">Common thornapple</name>
    <dbReference type="NCBI Taxonomy" id="4076"/>
    <lineage>
        <taxon>Eukaryota</taxon>
        <taxon>Viridiplantae</taxon>
        <taxon>Streptophyta</taxon>
        <taxon>Embryophyta</taxon>
        <taxon>Tracheophyta</taxon>
        <taxon>Spermatophyta</taxon>
        <taxon>Magnoliopsida</taxon>
        <taxon>eudicotyledons</taxon>
        <taxon>Gunneridae</taxon>
        <taxon>Pentapetalae</taxon>
        <taxon>asterids</taxon>
        <taxon>lamiids</taxon>
        <taxon>Solanales</taxon>
        <taxon>Solanaceae</taxon>
        <taxon>Solanoideae</taxon>
        <taxon>Datureae</taxon>
        <taxon>Datura</taxon>
    </lineage>
</organism>
<accession>A0ABS8WVA4</accession>
<name>A0ABS8WVA4_DATST</name>
<evidence type="ECO:0000313" key="3">
    <source>
        <dbReference type="Proteomes" id="UP000823775"/>
    </source>
</evidence>
<feature type="non-terminal residue" evidence="2">
    <location>
        <position position="1"/>
    </location>
</feature>
<keyword evidence="1" id="KW-1133">Transmembrane helix</keyword>
<evidence type="ECO:0000313" key="2">
    <source>
        <dbReference type="EMBL" id="MCE3216121.1"/>
    </source>
</evidence>
<protein>
    <submittedName>
        <fullName evidence="2">Uncharacterized protein</fullName>
    </submittedName>
</protein>
<dbReference type="EMBL" id="JACEIK010012373">
    <property type="protein sequence ID" value="MCE3216121.1"/>
    <property type="molecule type" value="Genomic_DNA"/>
</dbReference>
<dbReference type="Proteomes" id="UP000823775">
    <property type="component" value="Unassembled WGS sequence"/>
</dbReference>
<comment type="caution">
    <text evidence="2">The sequence shown here is derived from an EMBL/GenBank/DDBJ whole genome shotgun (WGS) entry which is preliminary data.</text>
</comment>
<reference evidence="2 3" key="1">
    <citation type="journal article" date="2021" name="BMC Genomics">
        <title>Datura genome reveals duplications of psychoactive alkaloid biosynthetic genes and high mutation rate following tissue culture.</title>
        <authorList>
            <person name="Rajewski A."/>
            <person name="Carter-House D."/>
            <person name="Stajich J."/>
            <person name="Litt A."/>
        </authorList>
    </citation>
    <scope>NUCLEOTIDE SEQUENCE [LARGE SCALE GENOMIC DNA]</scope>
    <source>
        <strain evidence="2">AR-01</strain>
    </source>
</reference>
<keyword evidence="3" id="KW-1185">Reference proteome</keyword>
<keyword evidence="1" id="KW-0472">Membrane</keyword>
<keyword evidence="1" id="KW-0812">Transmembrane</keyword>
<proteinExistence type="predicted"/>
<sequence>AKVLLSYQPKSRYSAYFVMCRAIEANEVKGYGWLIIMMAAYFFYLVLKFNVMIWSFGFLP</sequence>